<dbReference type="KEGG" id="hro:HELRODRAFT_168636"/>
<feature type="chain" id="PRO_5010980153" evidence="1">
    <location>
        <begin position="22"/>
        <end position="173"/>
    </location>
</feature>
<evidence type="ECO:0000256" key="1">
    <source>
        <dbReference type="SAM" id="SignalP"/>
    </source>
</evidence>
<dbReference type="InParanoid" id="T1F0T7"/>
<dbReference type="Proteomes" id="UP000015101">
    <property type="component" value="Unassembled WGS sequence"/>
</dbReference>
<dbReference type="EMBL" id="AMQM01003024">
    <property type="status" value="NOT_ANNOTATED_CDS"/>
    <property type="molecule type" value="Genomic_DNA"/>
</dbReference>
<accession>T1F0T7</accession>
<keyword evidence="4" id="KW-1185">Reference proteome</keyword>
<dbReference type="RefSeq" id="XP_009012745.1">
    <property type="nucleotide sequence ID" value="XM_009014497.1"/>
</dbReference>
<proteinExistence type="predicted"/>
<keyword evidence="1" id="KW-0732">Signal</keyword>
<dbReference type="HOGENOM" id="CLU_1549298_0_0_1"/>
<organism evidence="3 4">
    <name type="scientific">Helobdella robusta</name>
    <name type="common">Californian leech</name>
    <dbReference type="NCBI Taxonomy" id="6412"/>
    <lineage>
        <taxon>Eukaryota</taxon>
        <taxon>Metazoa</taxon>
        <taxon>Spiralia</taxon>
        <taxon>Lophotrochozoa</taxon>
        <taxon>Annelida</taxon>
        <taxon>Clitellata</taxon>
        <taxon>Hirudinea</taxon>
        <taxon>Rhynchobdellida</taxon>
        <taxon>Glossiphoniidae</taxon>
        <taxon>Helobdella</taxon>
    </lineage>
</organism>
<dbReference type="CTD" id="20202437"/>
<reference evidence="4" key="1">
    <citation type="submission" date="2012-12" db="EMBL/GenBank/DDBJ databases">
        <authorList>
            <person name="Hellsten U."/>
            <person name="Grimwood J."/>
            <person name="Chapman J.A."/>
            <person name="Shapiro H."/>
            <person name="Aerts A."/>
            <person name="Otillar R.P."/>
            <person name="Terry A.Y."/>
            <person name="Boore J.L."/>
            <person name="Simakov O."/>
            <person name="Marletaz F."/>
            <person name="Cho S.-J."/>
            <person name="Edsinger-Gonzales E."/>
            <person name="Havlak P."/>
            <person name="Kuo D.-H."/>
            <person name="Larsson T."/>
            <person name="Lv J."/>
            <person name="Arendt D."/>
            <person name="Savage R."/>
            <person name="Osoegawa K."/>
            <person name="de Jong P."/>
            <person name="Lindberg D.R."/>
            <person name="Seaver E.C."/>
            <person name="Weisblat D.A."/>
            <person name="Putnam N.H."/>
            <person name="Grigoriev I.V."/>
            <person name="Rokhsar D.S."/>
        </authorList>
    </citation>
    <scope>NUCLEOTIDE SEQUENCE</scope>
</reference>
<evidence type="ECO:0000313" key="2">
    <source>
        <dbReference type="EMBL" id="ESO08723.1"/>
    </source>
</evidence>
<name>T1F0T7_HELRO</name>
<dbReference type="GeneID" id="20202437"/>
<reference evidence="2 4" key="2">
    <citation type="journal article" date="2013" name="Nature">
        <title>Insights into bilaterian evolution from three spiralian genomes.</title>
        <authorList>
            <person name="Simakov O."/>
            <person name="Marletaz F."/>
            <person name="Cho S.J."/>
            <person name="Edsinger-Gonzales E."/>
            <person name="Havlak P."/>
            <person name="Hellsten U."/>
            <person name="Kuo D.H."/>
            <person name="Larsson T."/>
            <person name="Lv J."/>
            <person name="Arendt D."/>
            <person name="Savage R."/>
            <person name="Osoegawa K."/>
            <person name="de Jong P."/>
            <person name="Grimwood J."/>
            <person name="Chapman J.A."/>
            <person name="Shapiro H."/>
            <person name="Aerts A."/>
            <person name="Otillar R.P."/>
            <person name="Terry A.Y."/>
            <person name="Boore J.L."/>
            <person name="Grigoriev I.V."/>
            <person name="Lindberg D.R."/>
            <person name="Seaver E.C."/>
            <person name="Weisblat D.A."/>
            <person name="Putnam N.H."/>
            <person name="Rokhsar D.S."/>
        </authorList>
    </citation>
    <scope>NUCLEOTIDE SEQUENCE</scope>
</reference>
<dbReference type="EMBL" id="KB096023">
    <property type="protein sequence ID" value="ESO08723.1"/>
    <property type="molecule type" value="Genomic_DNA"/>
</dbReference>
<evidence type="ECO:0000313" key="4">
    <source>
        <dbReference type="Proteomes" id="UP000015101"/>
    </source>
</evidence>
<sequence length="173" mass="20087">MALTILTIVFCLSVWIDVGEMKMFRFQEAPLPDDPCTIVHVSTPESMNFVEMLSPRSEKCFDRSGVLWYATYGRIRLRVRINPDESGEEFVMCLTGGSSDRLYIWMDTFKNAWTPISFPTSYTEVDRTNSCKQSYKGNVDLSLEPPWSHPQYVNYVTWNITRVPIGYFEPNLR</sequence>
<protein>
    <submittedName>
        <fullName evidence="2 3">Uncharacterized protein</fullName>
    </submittedName>
</protein>
<feature type="signal peptide" evidence="1">
    <location>
        <begin position="1"/>
        <end position="21"/>
    </location>
</feature>
<reference evidence="3" key="3">
    <citation type="submission" date="2015-06" db="UniProtKB">
        <authorList>
            <consortium name="EnsemblMetazoa"/>
        </authorList>
    </citation>
    <scope>IDENTIFICATION</scope>
</reference>
<gene>
    <name evidence="3" type="primary">20202437</name>
    <name evidence="2" type="ORF">HELRODRAFT_168636</name>
</gene>
<evidence type="ECO:0000313" key="3">
    <source>
        <dbReference type="EnsemblMetazoa" id="HelroP168636"/>
    </source>
</evidence>
<dbReference type="EnsemblMetazoa" id="HelroT168636">
    <property type="protein sequence ID" value="HelroP168636"/>
    <property type="gene ID" value="HelroG168636"/>
</dbReference>
<dbReference type="AlphaFoldDB" id="T1F0T7"/>